<dbReference type="Gene3D" id="3.40.1360.10">
    <property type="match status" value="1"/>
</dbReference>
<proteinExistence type="predicted"/>
<organism evidence="1">
    <name type="scientific">uncultured Caudovirales phage</name>
    <dbReference type="NCBI Taxonomy" id="2100421"/>
    <lineage>
        <taxon>Viruses</taxon>
        <taxon>Duplodnaviria</taxon>
        <taxon>Heunggongvirae</taxon>
        <taxon>Uroviricota</taxon>
        <taxon>Caudoviricetes</taxon>
        <taxon>Peduoviridae</taxon>
        <taxon>Maltschvirus</taxon>
        <taxon>Maltschvirus maltsch</taxon>
    </lineage>
</organism>
<gene>
    <name evidence="1" type="ORF">UFOVP328_324</name>
</gene>
<dbReference type="Pfam" id="PF13155">
    <property type="entry name" value="Toprim_2"/>
    <property type="match status" value="1"/>
</dbReference>
<evidence type="ECO:0000313" key="1">
    <source>
        <dbReference type="EMBL" id="CAB4138131.1"/>
    </source>
</evidence>
<accession>A0A6J5LVI4</accession>
<sequence length="325" mass="37236">MLDILSYLPAKRKTSSSGWISFNAPCCVHNSENADRRQRGGLKLSDQGWSYHCFNCNYTASFILGRTLSFKARRLLTWMNVPGEEIERLNLESLRHKSIEGILDSRRTFEQLVVNFEERDLPPFAEILTPEHEHYWNYVRSRGVPEDYPVMVQLETDNVHWTRPHVVIPFTHNNTIVGYSCRFLDNKIPKYINDIQPGYVFGTDLQQPNWEYVLVMEGVFDALSIGGLAVLHADVNDAQVRLIRSLGRRVVVVPDQDAAGMKLVDRAVELGWSVSMPDWTDCKDVNDAVIKYGRLATLITILSATESSKIKIELRKKQIVKKLKN</sequence>
<reference evidence="1" key="1">
    <citation type="submission" date="2020-04" db="EMBL/GenBank/DDBJ databases">
        <authorList>
            <person name="Chiriac C."/>
            <person name="Salcher M."/>
            <person name="Ghai R."/>
            <person name="Kavagutti S V."/>
        </authorList>
    </citation>
    <scope>NUCLEOTIDE SEQUENCE</scope>
</reference>
<dbReference type="SUPFAM" id="SSF56731">
    <property type="entry name" value="DNA primase core"/>
    <property type="match status" value="1"/>
</dbReference>
<name>A0A6J5LVI4_9CAUD</name>
<dbReference type="EMBL" id="LR796341">
    <property type="protein sequence ID" value="CAB4138131.1"/>
    <property type="molecule type" value="Genomic_DNA"/>
</dbReference>
<protein>
    <submittedName>
        <fullName evidence="1">DNA primase</fullName>
    </submittedName>
</protein>